<accession>A0A917KZB6</accession>
<reference evidence="2" key="1">
    <citation type="journal article" date="2014" name="Int. J. Syst. Evol. Microbiol.">
        <title>Complete genome sequence of Corynebacterium casei LMG S-19264T (=DSM 44701T), isolated from a smear-ripened cheese.</title>
        <authorList>
            <consortium name="US DOE Joint Genome Institute (JGI-PGF)"/>
            <person name="Walter F."/>
            <person name="Albersmeier A."/>
            <person name="Kalinowski J."/>
            <person name="Ruckert C."/>
        </authorList>
    </citation>
    <scope>NUCLEOTIDE SEQUENCE</scope>
    <source>
        <strain evidence="2">CGMCC 4.7272</strain>
    </source>
</reference>
<keyword evidence="1" id="KW-1133">Transmembrane helix</keyword>
<keyword evidence="1" id="KW-0812">Transmembrane</keyword>
<evidence type="ECO:0000256" key="1">
    <source>
        <dbReference type="SAM" id="Phobius"/>
    </source>
</evidence>
<dbReference type="EMBL" id="BMMU01000010">
    <property type="protein sequence ID" value="GGJ34986.1"/>
    <property type="molecule type" value="Genomic_DNA"/>
</dbReference>
<protein>
    <submittedName>
        <fullName evidence="2">Uncharacterized protein</fullName>
    </submittedName>
</protein>
<evidence type="ECO:0000313" key="2">
    <source>
        <dbReference type="EMBL" id="GGJ34986.1"/>
    </source>
</evidence>
<organism evidence="2 3">
    <name type="scientific">Streptomyces lacrimifluminis</name>
    <dbReference type="NCBI Taxonomy" id="1500077"/>
    <lineage>
        <taxon>Bacteria</taxon>
        <taxon>Bacillati</taxon>
        <taxon>Actinomycetota</taxon>
        <taxon>Actinomycetes</taxon>
        <taxon>Kitasatosporales</taxon>
        <taxon>Streptomycetaceae</taxon>
        <taxon>Streptomyces</taxon>
    </lineage>
</organism>
<keyword evidence="3" id="KW-1185">Reference proteome</keyword>
<proteinExistence type="predicted"/>
<reference evidence="2" key="2">
    <citation type="submission" date="2020-09" db="EMBL/GenBank/DDBJ databases">
        <authorList>
            <person name="Sun Q."/>
            <person name="Zhou Y."/>
        </authorList>
    </citation>
    <scope>NUCLEOTIDE SEQUENCE</scope>
    <source>
        <strain evidence="2">CGMCC 4.7272</strain>
    </source>
</reference>
<comment type="caution">
    <text evidence="2">The sequence shown here is derived from an EMBL/GenBank/DDBJ whole genome shotgun (WGS) entry which is preliminary data.</text>
</comment>
<feature type="transmembrane region" description="Helical" evidence="1">
    <location>
        <begin position="25"/>
        <end position="48"/>
    </location>
</feature>
<keyword evidence="1" id="KW-0472">Membrane</keyword>
<dbReference type="Proteomes" id="UP000625682">
    <property type="component" value="Unassembled WGS sequence"/>
</dbReference>
<dbReference type="AlphaFoldDB" id="A0A917KZB6"/>
<sequence>MPAAVKDAPAAITAPAAIRATRIRVLFVIWLLPPVAEFIGGAALGAVINRGDREHLRFTCAPEIRMPRFTFPIFQEHVKVVARAMSPCSSLAAHQTL</sequence>
<gene>
    <name evidence="2" type="ORF">GCM10012282_34640</name>
</gene>
<evidence type="ECO:0000313" key="3">
    <source>
        <dbReference type="Proteomes" id="UP000625682"/>
    </source>
</evidence>
<name>A0A917KZB6_9ACTN</name>